<evidence type="ECO:0000313" key="2">
    <source>
        <dbReference type="EMBL" id="QJR14942.1"/>
    </source>
</evidence>
<keyword evidence="1" id="KW-1133">Transmembrane helix</keyword>
<sequence length="98" mass="10732">MKAFFDGDRPSWPLRLGAAAIWLVMVWDLFDRVRDNAPWSSIVTSIGLVTFVTLAVLLPFSFGAIRPEPGTPSRWAWDGVVITSALFALGGLLVRTLG</sequence>
<dbReference type="RefSeq" id="WP_171161790.1">
    <property type="nucleotide sequence ID" value="NZ_CP053073.1"/>
</dbReference>
<organism evidence="2 3">
    <name type="scientific">Usitatibacter palustris</name>
    <dbReference type="NCBI Taxonomy" id="2732487"/>
    <lineage>
        <taxon>Bacteria</taxon>
        <taxon>Pseudomonadati</taxon>
        <taxon>Pseudomonadota</taxon>
        <taxon>Betaproteobacteria</taxon>
        <taxon>Nitrosomonadales</taxon>
        <taxon>Usitatibacteraceae</taxon>
        <taxon>Usitatibacter</taxon>
    </lineage>
</organism>
<dbReference type="EMBL" id="CP053073">
    <property type="protein sequence ID" value="QJR14942.1"/>
    <property type="molecule type" value="Genomic_DNA"/>
</dbReference>
<evidence type="ECO:0000313" key="3">
    <source>
        <dbReference type="Proteomes" id="UP000503096"/>
    </source>
</evidence>
<dbReference type="InParanoid" id="A0A6M4H6H0"/>
<dbReference type="KEGG" id="upl:DSM104440_01757"/>
<gene>
    <name evidence="2" type="ORF">DSM104440_01757</name>
</gene>
<proteinExistence type="predicted"/>
<protein>
    <submittedName>
        <fullName evidence="2">Uncharacterized protein</fullName>
    </submittedName>
</protein>
<keyword evidence="1" id="KW-0472">Membrane</keyword>
<feature type="transmembrane region" description="Helical" evidence="1">
    <location>
        <begin position="75"/>
        <end position="94"/>
    </location>
</feature>
<evidence type="ECO:0000256" key="1">
    <source>
        <dbReference type="SAM" id="Phobius"/>
    </source>
</evidence>
<dbReference type="Proteomes" id="UP000503096">
    <property type="component" value="Chromosome"/>
</dbReference>
<feature type="transmembrane region" description="Helical" evidence="1">
    <location>
        <begin position="12"/>
        <end position="30"/>
    </location>
</feature>
<reference evidence="2 3" key="1">
    <citation type="submission" date="2020-04" db="EMBL/GenBank/DDBJ databases">
        <title>Usitatibacter rugosus gen. nov., sp. nov. and Usitatibacter palustris sp. nov., novel members of Usitatibacteraceae fam. nov. within the order Nitrosomonadales isolated from soil.</title>
        <authorList>
            <person name="Huber K.J."/>
            <person name="Neumann-Schaal M."/>
            <person name="Geppert A."/>
            <person name="Luckner M."/>
            <person name="Wanner G."/>
            <person name="Overmann J."/>
        </authorList>
    </citation>
    <scope>NUCLEOTIDE SEQUENCE [LARGE SCALE GENOMIC DNA]</scope>
    <source>
        <strain evidence="2 3">Swamp67</strain>
    </source>
</reference>
<keyword evidence="3" id="KW-1185">Reference proteome</keyword>
<name>A0A6M4H6H0_9PROT</name>
<keyword evidence="1" id="KW-0812">Transmembrane</keyword>
<accession>A0A6M4H6H0</accession>
<dbReference type="AlphaFoldDB" id="A0A6M4H6H0"/>
<feature type="transmembrane region" description="Helical" evidence="1">
    <location>
        <begin position="42"/>
        <end position="63"/>
    </location>
</feature>